<feature type="non-terminal residue" evidence="2">
    <location>
        <position position="74"/>
    </location>
</feature>
<feature type="compositionally biased region" description="Basic and acidic residues" evidence="1">
    <location>
        <begin position="25"/>
        <end position="35"/>
    </location>
</feature>
<gene>
    <name evidence="2" type="ORF">METZ01_LOCUS311648</name>
</gene>
<protein>
    <submittedName>
        <fullName evidence="2">Uncharacterized protein</fullName>
    </submittedName>
</protein>
<sequence>MKANWITSLTLALGLCACGGSSNAARDKKPKKEESTSAGNPLTAPIDYIGAVGKAKKVSEKRVNLANIQNAIKQ</sequence>
<dbReference type="EMBL" id="UINC01099486">
    <property type="protein sequence ID" value="SVC58794.1"/>
    <property type="molecule type" value="Genomic_DNA"/>
</dbReference>
<reference evidence="2" key="1">
    <citation type="submission" date="2018-05" db="EMBL/GenBank/DDBJ databases">
        <authorList>
            <person name="Lanie J.A."/>
            <person name="Ng W.-L."/>
            <person name="Kazmierczak K.M."/>
            <person name="Andrzejewski T.M."/>
            <person name="Davidsen T.M."/>
            <person name="Wayne K.J."/>
            <person name="Tettelin H."/>
            <person name="Glass J.I."/>
            <person name="Rusch D."/>
            <person name="Podicherti R."/>
            <person name="Tsui H.-C.T."/>
            <person name="Winkler M.E."/>
        </authorList>
    </citation>
    <scope>NUCLEOTIDE SEQUENCE</scope>
</reference>
<evidence type="ECO:0000256" key="1">
    <source>
        <dbReference type="SAM" id="MobiDB-lite"/>
    </source>
</evidence>
<accession>A0A382NC57</accession>
<proteinExistence type="predicted"/>
<name>A0A382NC57_9ZZZZ</name>
<dbReference type="PROSITE" id="PS51257">
    <property type="entry name" value="PROKAR_LIPOPROTEIN"/>
    <property type="match status" value="1"/>
</dbReference>
<evidence type="ECO:0000313" key="2">
    <source>
        <dbReference type="EMBL" id="SVC58794.1"/>
    </source>
</evidence>
<dbReference type="AlphaFoldDB" id="A0A382NC57"/>
<feature type="region of interest" description="Disordered" evidence="1">
    <location>
        <begin position="21"/>
        <end position="40"/>
    </location>
</feature>
<organism evidence="2">
    <name type="scientific">marine metagenome</name>
    <dbReference type="NCBI Taxonomy" id="408172"/>
    <lineage>
        <taxon>unclassified sequences</taxon>
        <taxon>metagenomes</taxon>
        <taxon>ecological metagenomes</taxon>
    </lineage>
</organism>